<organism evidence="1 2">
    <name type="scientific">Smallanthus sonchifolius</name>
    <dbReference type="NCBI Taxonomy" id="185202"/>
    <lineage>
        <taxon>Eukaryota</taxon>
        <taxon>Viridiplantae</taxon>
        <taxon>Streptophyta</taxon>
        <taxon>Embryophyta</taxon>
        <taxon>Tracheophyta</taxon>
        <taxon>Spermatophyta</taxon>
        <taxon>Magnoliopsida</taxon>
        <taxon>eudicotyledons</taxon>
        <taxon>Gunneridae</taxon>
        <taxon>Pentapetalae</taxon>
        <taxon>asterids</taxon>
        <taxon>campanulids</taxon>
        <taxon>Asterales</taxon>
        <taxon>Asteraceae</taxon>
        <taxon>Asteroideae</taxon>
        <taxon>Heliantheae alliance</taxon>
        <taxon>Millerieae</taxon>
        <taxon>Smallanthus</taxon>
    </lineage>
</organism>
<reference evidence="1 2" key="2">
    <citation type="journal article" date="2022" name="Mol. Ecol. Resour.">
        <title>The genomes of chicory, endive, great burdock and yacon provide insights into Asteraceae paleo-polyploidization history and plant inulin production.</title>
        <authorList>
            <person name="Fan W."/>
            <person name="Wang S."/>
            <person name="Wang H."/>
            <person name="Wang A."/>
            <person name="Jiang F."/>
            <person name="Liu H."/>
            <person name="Zhao H."/>
            <person name="Xu D."/>
            <person name="Zhang Y."/>
        </authorList>
    </citation>
    <scope>NUCLEOTIDE SEQUENCE [LARGE SCALE GENOMIC DNA]</scope>
    <source>
        <strain evidence="2">cv. Yunnan</strain>
        <tissue evidence="1">Leaves</tissue>
    </source>
</reference>
<reference evidence="2" key="1">
    <citation type="journal article" date="2022" name="Mol. Ecol. Resour.">
        <title>The genomes of chicory, endive, great burdock and yacon provide insights into Asteraceae palaeo-polyploidization history and plant inulin production.</title>
        <authorList>
            <person name="Fan W."/>
            <person name="Wang S."/>
            <person name="Wang H."/>
            <person name="Wang A."/>
            <person name="Jiang F."/>
            <person name="Liu H."/>
            <person name="Zhao H."/>
            <person name="Xu D."/>
            <person name="Zhang Y."/>
        </authorList>
    </citation>
    <scope>NUCLEOTIDE SEQUENCE [LARGE SCALE GENOMIC DNA]</scope>
    <source>
        <strain evidence="2">cv. Yunnan</strain>
    </source>
</reference>
<dbReference type="EMBL" id="CM042043">
    <property type="protein sequence ID" value="KAI3696030.1"/>
    <property type="molecule type" value="Genomic_DNA"/>
</dbReference>
<accession>A0ACB8ZFD4</accession>
<dbReference type="Proteomes" id="UP001056120">
    <property type="component" value="Linkage Group LG26"/>
</dbReference>
<proteinExistence type="predicted"/>
<gene>
    <name evidence="1" type="ORF">L1987_79039</name>
</gene>
<evidence type="ECO:0000313" key="2">
    <source>
        <dbReference type="Proteomes" id="UP001056120"/>
    </source>
</evidence>
<sequence length="512" mass="58194">MLWQRHNSSIPTNWPVIGAIAAVVFNVHRLLEYATDVLALTGGTFMLKGPWLAKMDMLLTSSPADIHYILSKNFRNYPKGDKFREIFDILGEGVSNIDGSIWKFHRRTLMHLLNHPSFLSLVKMIVWNKVEKGLLPVLDKFSTQGAEVDLQDIFQRFAFDIICESVFDYDAQSMSLDLPYIPCDKALSHAEEAIFCRHIMPEILWKLLRVLRIGSEKKLRDARKDIDQFVYKRIAEKEKDLCNMNYELKDEKFNFLTSLMREYSLLVYYLVAKNPIAEEKIREELVTQLNKEMGWKCNDLRAIELSNLVYLHGGLCEALRLYPAVPFQHNAPVQPDMLPSGYQVDRNTSLILCFYVMGRMESVWGKDCLKFKPERWFATGGGIEHQPSYKFHAFNAGPRTCLGKQMSFTQMKIVAATIIYHYHVELVKGHPILPSNSVILEIKNGLKVRLVPPNIPSSHVAFVILSVFTLGATDQTNISLALLVLLLSLQLSDSGVNSSTSLTSITSADTGV</sequence>
<name>A0ACB8ZFD4_9ASTR</name>
<evidence type="ECO:0000313" key="1">
    <source>
        <dbReference type="EMBL" id="KAI3696030.1"/>
    </source>
</evidence>
<protein>
    <submittedName>
        <fullName evidence="1">Uncharacterized protein</fullName>
    </submittedName>
</protein>
<comment type="caution">
    <text evidence="1">The sequence shown here is derived from an EMBL/GenBank/DDBJ whole genome shotgun (WGS) entry which is preliminary data.</text>
</comment>
<keyword evidence="2" id="KW-1185">Reference proteome</keyword>